<accession>A0AAD0Q3R3</accession>
<dbReference type="Proteomes" id="UP000253779">
    <property type="component" value="Chromosome"/>
</dbReference>
<proteinExistence type="predicted"/>
<name>A0AAD0Q3R3_9ACTN</name>
<evidence type="ECO:0000313" key="1">
    <source>
        <dbReference type="EMBL" id="AXI71776.1"/>
    </source>
</evidence>
<reference evidence="1 2" key="1">
    <citation type="submission" date="2018-07" db="EMBL/GenBank/DDBJ databases">
        <title>Complete genome sequence of soil actinomycete Streptomyces cavourensis tj430.</title>
        <authorList>
            <person name="Wang P."/>
            <person name="Huang Y."/>
        </authorList>
    </citation>
    <scope>NUCLEOTIDE SEQUENCE [LARGE SCALE GENOMIC DNA]</scope>
    <source>
        <strain evidence="1 2">TJ430</strain>
    </source>
</reference>
<gene>
    <name evidence="1" type="ORF">DTW94_11150</name>
</gene>
<organism evidence="1 2">
    <name type="scientific">Streptomyces cavourensis</name>
    <dbReference type="NCBI Taxonomy" id="67258"/>
    <lineage>
        <taxon>Bacteria</taxon>
        <taxon>Bacillati</taxon>
        <taxon>Actinomycetota</taxon>
        <taxon>Actinomycetes</taxon>
        <taxon>Kitasatosporales</taxon>
        <taxon>Streptomycetaceae</taxon>
        <taxon>Streptomyces</taxon>
    </lineage>
</organism>
<dbReference type="EMBL" id="CP030930">
    <property type="protein sequence ID" value="AXI71776.1"/>
    <property type="molecule type" value="Genomic_DNA"/>
</dbReference>
<dbReference type="AlphaFoldDB" id="A0AAD0Q3R3"/>
<evidence type="ECO:0000313" key="2">
    <source>
        <dbReference type="Proteomes" id="UP000253779"/>
    </source>
</evidence>
<sequence length="141" mass="16001">MLQCTAVTATPQLEALEALEDMEGGPDDADSHLDHHEHLLCRLGEHDETTEHAAHLWTAETNPPQGLWFLWTGASDHRVYRFAVLAECPAVLHDMEQGSRQWCGLPDDHALPHSFHVTDPLRDLLTDRTRREAHRRTADDD</sequence>
<protein>
    <submittedName>
        <fullName evidence="1">Uncharacterized protein</fullName>
    </submittedName>
</protein>